<evidence type="ECO:0000259" key="2">
    <source>
        <dbReference type="PROSITE" id="PS51724"/>
    </source>
</evidence>
<dbReference type="InterPro" id="IPR007730">
    <property type="entry name" value="SPOR-like_dom"/>
</dbReference>
<organism evidence="3">
    <name type="scientific">Halomonas campaniensis</name>
    <dbReference type="NCBI Taxonomy" id="213554"/>
    <lineage>
        <taxon>Bacteria</taxon>
        <taxon>Pseudomonadati</taxon>
        <taxon>Pseudomonadota</taxon>
        <taxon>Gammaproteobacteria</taxon>
        <taxon>Oceanospirillales</taxon>
        <taxon>Halomonadaceae</taxon>
        <taxon>Halomonas</taxon>
    </lineage>
</organism>
<evidence type="ECO:0000313" key="3">
    <source>
        <dbReference type="EMBL" id="HCA01990.1"/>
    </source>
</evidence>
<reference evidence="3" key="1">
    <citation type="journal article" date="2018" name="Nat. Biotechnol.">
        <title>A standardized bacterial taxonomy based on genome phylogeny substantially revises the tree of life.</title>
        <authorList>
            <person name="Parks D.H."/>
            <person name="Chuvochina M."/>
            <person name="Waite D.W."/>
            <person name="Rinke C."/>
            <person name="Skarshewski A."/>
            <person name="Chaumeil P.A."/>
            <person name="Hugenholtz P."/>
        </authorList>
    </citation>
    <scope>NUCLEOTIDE SEQUENCE [LARGE SCALE GENOMIC DNA]</scope>
    <source>
        <strain evidence="3">UBA11284</strain>
    </source>
</reference>
<feature type="region of interest" description="Disordered" evidence="1">
    <location>
        <begin position="51"/>
        <end position="88"/>
    </location>
</feature>
<feature type="domain" description="SPOR" evidence="2">
    <location>
        <begin position="169"/>
        <end position="247"/>
    </location>
</feature>
<dbReference type="InterPro" id="IPR036680">
    <property type="entry name" value="SPOR-like_sf"/>
</dbReference>
<name>A0A3D0KFB7_9GAMM</name>
<dbReference type="EMBL" id="DOTR01000035">
    <property type="protein sequence ID" value="HCA01990.1"/>
    <property type="molecule type" value="Genomic_DNA"/>
</dbReference>
<dbReference type="Pfam" id="PF05036">
    <property type="entry name" value="SPOR"/>
    <property type="match status" value="1"/>
</dbReference>
<feature type="compositionally biased region" description="Low complexity" evidence="1">
    <location>
        <begin position="119"/>
        <end position="139"/>
    </location>
</feature>
<proteinExistence type="predicted"/>
<comment type="caution">
    <text evidence="3">The sequence shown here is derived from an EMBL/GenBank/DDBJ whole genome shotgun (WGS) entry which is preliminary data.</text>
</comment>
<gene>
    <name evidence="3" type="ORF">DEO68_07375</name>
</gene>
<accession>A0A3D0KFB7</accession>
<dbReference type="Gene3D" id="3.30.70.1070">
    <property type="entry name" value="Sporulation related repeat"/>
    <property type="match status" value="1"/>
</dbReference>
<dbReference type="PROSITE" id="PS51724">
    <property type="entry name" value="SPOR"/>
    <property type="match status" value="1"/>
</dbReference>
<protein>
    <submittedName>
        <fullName evidence="3">SPOR domain-containing protein</fullName>
    </submittedName>
</protein>
<dbReference type="SUPFAM" id="SSF110997">
    <property type="entry name" value="Sporulation related repeat"/>
    <property type="match status" value="1"/>
</dbReference>
<dbReference type="GO" id="GO:0042834">
    <property type="term" value="F:peptidoglycan binding"/>
    <property type="evidence" value="ECO:0007669"/>
    <property type="project" value="InterPro"/>
</dbReference>
<dbReference type="AlphaFoldDB" id="A0A3D0KFB7"/>
<evidence type="ECO:0000256" key="1">
    <source>
        <dbReference type="SAM" id="MobiDB-lite"/>
    </source>
</evidence>
<feature type="region of interest" description="Disordered" evidence="1">
    <location>
        <begin position="1"/>
        <end position="27"/>
    </location>
</feature>
<sequence length="249" mass="27058">MASPKEKPARRGATSQRKASKSSGGGFKIPGWLWGIAGLAAGFFLAQHQHGTAPWQEQEDTPQATVLPKPADSDERSAARQTETVAEPSMPTFEFYTLLPDTEVIAPGVSLPSTVNRPEAAQQEQTTASNETTTSNASARQNDDPIAQVIAANMRPEEQVAAAQQAPASNTPNRYMLQAASFRELSDAEQLRGRLRNLSLLAQVSEVKANGDTWHRVQVGPYEDTRELNRAQDLMATQGIEPLLIQLQN</sequence>
<feature type="region of interest" description="Disordered" evidence="1">
    <location>
        <begin position="110"/>
        <end position="143"/>
    </location>
</feature>